<dbReference type="CDD" id="cd06453">
    <property type="entry name" value="SufS_like"/>
    <property type="match status" value="1"/>
</dbReference>
<gene>
    <name evidence="10" type="ORF">ABIE21_002108</name>
</gene>
<proteinExistence type="inferred from homology"/>
<protein>
    <recommendedName>
        <fullName evidence="3 8">Cysteine desulfurase</fullName>
        <ecNumber evidence="3 8">2.8.1.7</ecNumber>
    </recommendedName>
</protein>
<dbReference type="RefSeq" id="WP_354024780.1">
    <property type="nucleotide sequence ID" value="NZ_JBEPSJ010000002.1"/>
</dbReference>
<evidence type="ECO:0000256" key="3">
    <source>
        <dbReference type="ARBA" id="ARBA00012239"/>
    </source>
</evidence>
<evidence type="ECO:0000256" key="5">
    <source>
        <dbReference type="ARBA" id="ARBA00022898"/>
    </source>
</evidence>
<evidence type="ECO:0000256" key="1">
    <source>
        <dbReference type="ARBA" id="ARBA00001933"/>
    </source>
</evidence>
<dbReference type="InterPro" id="IPR010970">
    <property type="entry name" value="Cys_dSase_SufS"/>
</dbReference>
<dbReference type="EC" id="2.8.1.7" evidence="3 8"/>
<evidence type="ECO:0000256" key="7">
    <source>
        <dbReference type="RuleBase" id="RU004504"/>
    </source>
</evidence>
<dbReference type="NCBIfam" id="TIGR01979">
    <property type="entry name" value="sufS"/>
    <property type="match status" value="1"/>
</dbReference>
<dbReference type="SUPFAM" id="SSF53383">
    <property type="entry name" value="PLP-dependent transferases"/>
    <property type="match status" value="1"/>
</dbReference>
<dbReference type="InterPro" id="IPR020578">
    <property type="entry name" value="Aminotrans_V_PyrdxlP_BS"/>
</dbReference>
<dbReference type="EMBL" id="JBEPSJ010000002">
    <property type="protein sequence ID" value="MET4582598.1"/>
    <property type="molecule type" value="Genomic_DNA"/>
</dbReference>
<dbReference type="Proteomes" id="UP001549257">
    <property type="component" value="Unassembled WGS sequence"/>
</dbReference>
<name>A0ABV2QPZ9_9MICO</name>
<dbReference type="PROSITE" id="PS00595">
    <property type="entry name" value="AA_TRANSFER_CLASS_5"/>
    <property type="match status" value="1"/>
</dbReference>
<dbReference type="GO" id="GO:0031071">
    <property type="term" value="F:cysteine desulfurase activity"/>
    <property type="evidence" value="ECO:0007669"/>
    <property type="project" value="UniProtKB-EC"/>
</dbReference>
<evidence type="ECO:0000259" key="9">
    <source>
        <dbReference type="Pfam" id="PF00266"/>
    </source>
</evidence>
<dbReference type="PANTHER" id="PTHR43586">
    <property type="entry name" value="CYSTEINE DESULFURASE"/>
    <property type="match status" value="1"/>
</dbReference>
<keyword evidence="5 8" id="KW-0663">Pyridoxal phosphate</keyword>
<evidence type="ECO:0000256" key="8">
    <source>
        <dbReference type="RuleBase" id="RU004506"/>
    </source>
</evidence>
<keyword evidence="11" id="KW-1185">Reference proteome</keyword>
<sequence>MTDTTSPTLTGAFSDAELRDIRADFAILGTVVNGAPLVYLDSGATSQKPRQVLDAERYFYEHDNAAVHRGAHTLAALATESFEDARAVVARFVGAADDEIVWTSNATEGINLVAYAISNASLGRGGDDALRIGPGDEIVVTEMEHHANLIPWQELAARTGATLRFIPILDDGSLDLDRLDSIVTERTRVLAFTHVSNVLGIVNPVDVLVARARAVGAVTVLDACQSAPHLTLDLKALGVDFAVFSGHKMLGPTGIGVLYGRSELLNALPPFLTGGSMITTVTMESAQYLPAPQRFEAGTQRVSQTVGLAAAVRYLETVGMHRIAEHEAALGERLVAGLAALPGVTVLGQAAGLHRVGLASFDLAGVHSHDVGQFLDDRGIAVRVGHHCAQPLHRRFGVTSTTRASAYLYSTADEIDQVVDGVRDAATFFGVTR</sequence>
<evidence type="ECO:0000313" key="11">
    <source>
        <dbReference type="Proteomes" id="UP001549257"/>
    </source>
</evidence>
<organism evidence="10 11">
    <name type="scientific">Conyzicola nivalis</name>
    <dbReference type="NCBI Taxonomy" id="1477021"/>
    <lineage>
        <taxon>Bacteria</taxon>
        <taxon>Bacillati</taxon>
        <taxon>Actinomycetota</taxon>
        <taxon>Actinomycetes</taxon>
        <taxon>Micrococcales</taxon>
        <taxon>Microbacteriaceae</taxon>
        <taxon>Conyzicola</taxon>
    </lineage>
</organism>
<dbReference type="Pfam" id="PF00266">
    <property type="entry name" value="Aminotran_5"/>
    <property type="match status" value="1"/>
</dbReference>
<dbReference type="InterPro" id="IPR000192">
    <property type="entry name" value="Aminotrans_V_dom"/>
</dbReference>
<accession>A0ABV2QPZ9</accession>
<evidence type="ECO:0000313" key="10">
    <source>
        <dbReference type="EMBL" id="MET4582598.1"/>
    </source>
</evidence>
<reference evidence="10 11" key="1">
    <citation type="submission" date="2024-06" db="EMBL/GenBank/DDBJ databases">
        <title>Sorghum-associated microbial communities from plants grown in Nebraska, USA.</title>
        <authorList>
            <person name="Schachtman D."/>
        </authorList>
    </citation>
    <scope>NUCLEOTIDE SEQUENCE [LARGE SCALE GENOMIC DNA]</scope>
    <source>
        <strain evidence="10 11">2857</strain>
    </source>
</reference>
<dbReference type="GO" id="GO:0009000">
    <property type="term" value="F:selenocysteine lyase activity"/>
    <property type="evidence" value="ECO:0007669"/>
    <property type="project" value="UniProtKB-EC"/>
</dbReference>
<feature type="domain" description="Aminotransferase class V" evidence="9">
    <location>
        <begin position="38"/>
        <end position="418"/>
    </location>
</feature>
<comment type="catalytic activity">
    <reaction evidence="6 8">
        <text>(sulfur carrier)-H + L-cysteine = (sulfur carrier)-SH + L-alanine</text>
        <dbReference type="Rhea" id="RHEA:43892"/>
        <dbReference type="Rhea" id="RHEA-COMP:14737"/>
        <dbReference type="Rhea" id="RHEA-COMP:14739"/>
        <dbReference type="ChEBI" id="CHEBI:29917"/>
        <dbReference type="ChEBI" id="CHEBI:35235"/>
        <dbReference type="ChEBI" id="CHEBI:57972"/>
        <dbReference type="ChEBI" id="CHEBI:64428"/>
        <dbReference type="EC" id="2.8.1.7"/>
    </reaction>
</comment>
<evidence type="ECO:0000256" key="2">
    <source>
        <dbReference type="ARBA" id="ARBA00010447"/>
    </source>
</evidence>
<comment type="caution">
    <text evidence="10">The sequence shown here is derived from an EMBL/GenBank/DDBJ whole genome shotgun (WGS) entry which is preliminary data.</text>
</comment>
<dbReference type="InterPro" id="IPR015422">
    <property type="entry name" value="PyrdxlP-dep_Trfase_small"/>
</dbReference>
<dbReference type="Gene3D" id="3.90.1150.10">
    <property type="entry name" value="Aspartate Aminotransferase, domain 1"/>
    <property type="match status" value="1"/>
</dbReference>
<comment type="function">
    <text evidence="8">Catalyzes the removal of elemental sulfur and selenium atoms from L-cysteine, L-cystine, L-selenocysteine, and L-selenocystine to produce L-alanine.</text>
</comment>
<evidence type="ECO:0000256" key="6">
    <source>
        <dbReference type="ARBA" id="ARBA00050776"/>
    </source>
</evidence>
<evidence type="ECO:0000256" key="4">
    <source>
        <dbReference type="ARBA" id="ARBA00022679"/>
    </source>
</evidence>
<dbReference type="PANTHER" id="PTHR43586:SF8">
    <property type="entry name" value="CYSTEINE DESULFURASE 1, CHLOROPLASTIC"/>
    <property type="match status" value="1"/>
</dbReference>
<dbReference type="Gene3D" id="3.40.640.10">
    <property type="entry name" value="Type I PLP-dependent aspartate aminotransferase-like (Major domain)"/>
    <property type="match status" value="1"/>
</dbReference>
<dbReference type="InterPro" id="IPR015421">
    <property type="entry name" value="PyrdxlP-dep_Trfase_major"/>
</dbReference>
<dbReference type="InterPro" id="IPR015424">
    <property type="entry name" value="PyrdxlP-dep_Trfase"/>
</dbReference>
<keyword evidence="4 8" id="KW-0808">Transferase</keyword>
<comment type="similarity">
    <text evidence="2 8">Belongs to the class-V pyridoxal-phosphate-dependent aminotransferase family. Csd subfamily.</text>
</comment>
<comment type="cofactor">
    <cofactor evidence="1 7">
        <name>pyridoxal 5'-phosphate</name>
        <dbReference type="ChEBI" id="CHEBI:597326"/>
    </cofactor>
</comment>
<keyword evidence="10" id="KW-0456">Lyase</keyword>